<dbReference type="InterPro" id="IPR019734">
    <property type="entry name" value="TPR_rpt"/>
</dbReference>
<organism evidence="3 4">
    <name type="scientific">Galerina marginata (strain CBS 339.88)</name>
    <dbReference type="NCBI Taxonomy" id="685588"/>
    <lineage>
        <taxon>Eukaryota</taxon>
        <taxon>Fungi</taxon>
        <taxon>Dikarya</taxon>
        <taxon>Basidiomycota</taxon>
        <taxon>Agaricomycotina</taxon>
        <taxon>Agaricomycetes</taxon>
        <taxon>Agaricomycetidae</taxon>
        <taxon>Agaricales</taxon>
        <taxon>Agaricineae</taxon>
        <taxon>Strophariaceae</taxon>
        <taxon>Galerina</taxon>
    </lineage>
</organism>
<evidence type="ECO:0000256" key="1">
    <source>
        <dbReference type="ARBA" id="ARBA00022737"/>
    </source>
</evidence>
<keyword evidence="1" id="KW-0677">Repeat</keyword>
<evidence type="ECO:0000313" key="4">
    <source>
        <dbReference type="Proteomes" id="UP000027222"/>
    </source>
</evidence>
<dbReference type="PANTHER" id="PTHR45641">
    <property type="entry name" value="TETRATRICOPEPTIDE REPEAT PROTEIN (AFU_ORTHOLOGUE AFUA_6G03870)"/>
    <property type="match status" value="1"/>
</dbReference>
<dbReference type="SUPFAM" id="SSF48452">
    <property type="entry name" value="TPR-like"/>
    <property type="match status" value="4"/>
</dbReference>
<keyword evidence="4" id="KW-1185">Reference proteome</keyword>
<dbReference type="Gene3D" id="1.25.40.10">
    <property type="entry name" value="Tetratricopeptide repeat domain"/>
    <property type="match status" value="2"/>
</dbReference>
<keyword evidence="2" id="KW-0802">TPR repeat</keyword>
<dbReference type="InterPro" id="IPR011990">
    <property type="entry name" value="TPR-like_helical_dom_sf"/>
</dbReference>
<name>A0A067TKP8_GALM3</name>
<dbReference type="STRING" id="685588.A0A067TKP8"/>
<dbReference type="HOGENOM" id="CLU_009594_0_0_1"/>
<dbReference type="AlphaFoldDB" id="A0A067TKP8"/>
<proteinExistence type="predicted"/>
<dbReference type="Pfam" id="PF13374">
    <property type="entry name" value="TPR_10"/>
    <property type="match status" value="1"/>
</dbReference>
<dbReference type="Proteomes" id="UP000027222">
    <property type="component" value="Unassembled WGS sequence"/>
</dbReference>
<reference evidence="4" key="1">
    <citation type="journal article" date="2014" name="Proc. Natl. Acad. Sci. U.S.A.">
        <title>Extensive sampling of basidiomycete genomes demonstrates inadequacy of the white-rot/brown-rot paradigm for wood decay fungi.</title>
        <authorList>
            <person name="Riley R."/>
            <person name="Salamov A.A."/>
            <person name="Brown D.W."/>
            <person name="Nagy L.G."/>
            <person name="Floudas D."/>
            <person name="Held B.W."/>
            <person name="Levasseur A."/>
            <person name="Lombard V."/>
            <person name="Morin E."/>
            <person name="Otillar R."/>
            <person name="Lindquist E.A."/>
            <person name="Sun H."/>
            <person name="LaButti K.M."/>
            <person name="Schmutz J."/>
            <person name="Jabbour D."/>
            <person name="Luo H."/>
            <person name="Baker S.E."/>
            <person name="Pisabarro A.G."/>
            <person name="Walton J.D."/>
            <person name="Blanchette R.A."/>
            <person name="Henrissat B."/>
            <person name="Martin F."/>
            <person name="Cullen D."/>
            <person name="Hibbett D.S."/>
            <person name="Grigoriev I.V."/>
        </authorList>
    </citation>
    <scope>NUCLEOTIDE SEQUENCE [LARGE SCALE GENOMIC DNA]</scope>
    <source>
        <strain evidence="4">CBS 339.88</strain>
    </source>
</reference>
<evidence type="ECO:0000256" key="2">
    <source>
        <dbReference type="ARBA" id="ARBA00022803"/>
    </source>
</evidence>
<dbReference type="OrthoDB" id="3057274at2759"/>
<dbReference type="EMBL" id="KL142372">
    <property type="protein sequence ID" value="KDR80459.1"/>
    <property type="molecule type" value="Genomic_DNA"/>
</dbReference>
<protein>
    <submittedName>
        <fullName evidence="3">Uncharacterized protein</fullName>
    </submittedName>
</protein>
<gene>
    <name evidence="3" type="ORF">GALMADRAFT_136937</name>
</gene>
<dbReference type="SMART" id="SM00028">
    <property type="entry name" value="TPR"/>
    <property type="match status" value="5"/>
</dbReference>
<dbReference type="PANTHER" id="PTHR45641:SF19">
    <property type="entry name" value="NEPHROCYSTIN-3"/>
    <property type="match status" value="1"/>
</dbReference>
<accession>A0A067TKP8</accession>
<sequence>MDPFSIALATVSLTTAVKDLAELVQKLDRSFSKPAENIRNAEMLAAQVRQTLDQLKQFCDEQEEILSNANDMKVALSDLIKDMELVYDKCSGIKSVTAKKKIDKFKATFGAWKNRNKVQSEIKELMNRVNRCYTQFTMFSIMRIEKRQVISSDTRAQTSNIIWNGIPSTVSDERIIGFIGSSSATLSTLPPEIQMSADFISNAYLRLQVNAVNARMEKLSSTALYPVEEPMGDYLLPFRTFPGILVVEDDRFNLRQDVIMQAIQIQTILQGDSTSLSVQVGAGALDKLAFDLLDLDMYHESALIGAWAVKLYRTLVTNHPTTYLPHLALSLFRLALACHGIDGDVNGALSSINECIAIGRSLQTPSASLDIKLLLPHALRISASLERDSLKSLQQAEEAVLFFDNVSASSNLTNGALQIARKSVEVLDSSSSSAAHSHAQALHQLSPSAAVYDYAKTLQQFSTSLQNVGQFAEAFQAQQRALEVLNFLVPFHPDRMDLVRARALYRVLHTDFRDFLQAPDALPLSQESMAIFRKYFEKDRQEYRTEMCNALWQHAVLLEEMERYNDALLVWKEVTSLVQEVDEDRLRFASALEYISDALRFLERYDEAAVSRRELVNIYQAIHKSPSQLKANAYHDLAYDLQLARRSPEAIFEAQTSVMQFRMLAFQDPGHSQYRQDLADSLHLLANILFNANEYKQAFDDGHEAFYLYQSIIQDEPSILSKYVAFISLQIQISRFSDNETKTIERGQSLIHYSNELIKIFPEQRERTLIYATHIHSDNLERFDRLTEAKVTIQAVLDWYENFPADTPYAVEMHMQCLQQMAVVLLAQGYPERALGAFEEAIKIGEKFSSHPEIVDSLTRTIANRAESLFDVGRYSEAITASQDALSVIRGTEFADSSTLVWCLQVAFMVQQSNRTTEAAINTLHEAINLSRTGIITAKDIPTRWDHLVDLSECLRLLSEARADVGNEAEAMCLAQECLDEVMKAKLINPISNWQGIQSAHMDALHNLSLRLASHNNLSRALELIVEAGADYEQRAQARNGLYPKFAWILLSQGVLHCAAGQHDEGIKARSKLTNIQEHLGLAFPSLARCVHLKLDRERGRPSWIVLVTKLNLHCHHQESSKG</sequence>
<evidence type="ECO:0000313" key="3">
    <source>
        <dbReference type="EMBL" id="KDR80459.1"/>
    </source>
</evidence>